<dbReference type="AlphaFoldDB" id="A0A024EAI1"/>
<sequence>MEMDMLSKKPAITLAAALSLLFVGAANAGAVLDKIESSKTLTVATSATWPPQGFINDKNEIDGFDIDVSKEIAKRLGVEAKFITPDWDVITAGKWNGRWDVSVGSMTATKSRARILDFPGTYYYVPYVFAVHNKSTVTDHKALNGKTIGVEGGTTSEDYFSQALAIETTDVPPVVYDVKTEKMKTYAGSVGPLDDLRLGDGARLDAILTQRSTLDAAVKKGYPLRAVDNGVVFYEPLAVATDKGDPELKAKLSEIIGAMHKDGTLTKLSDKWYGVDYSTIK</sequence>
<reference evidence="5 6" key="1">
    <citation type="journal article" date="2012" name="J. Bacteriol.">
        <title>Genome sequence of cold-adapted Pseudomonas mandelii strain JR-1.</title>
        <authorList>
            <person name="Jang S.H."/>
            <person name="Kim J."/>
            <person name="Kim J."/>
            <person name="Hong S."/>
            <person name="Lee C."/>
        </authorList>
    </citation>
    <scope>NUCLEOTIDE SEQUENCE [LARGE SCALE GENOMIC DNA]</scope>
    <source>
        <strain evidence="5 6">JR-1</strain>
    </source>
</reference>
<protein>
    <submittedName>
        <fullName evidence="5">Putative extracellular solute-binding protein</fullName>
    </submittedName>
</protein>
<feature type="signal peptide" evidence="3">
    <location>
        <begin position="1"/>
        <end position="28"/>
    </location>
</feature>
<dbReference type="EMBL" id="CP005960">
    <property type="protein sequence ID" value="AHZ69595.1"/>
    <property type="molecule type" value="Genomic_DNA"/>
</dbReference>
<gene>
    <name evidence="5" type="ORF">OU5_2516</name>
</gene>
<proteinExistence type="inferred from homology"/>
<feature type="chain" id="PRO_5001528273" evidence="3">
    <location>
        <begin position="29"/>
        <end position="281"/>
    </location>
</feature>
<dbReference type="Proteomes" id="UP000026913">
    <property type="component" value="Chromosome"/>
</dbReference>
<keyword evidence="2 3" id="KW-0732">Signal</keyword>
<comment type="similarity">
    <text evidence="1">Belongs to the bacterial solute-binding protein 3 family.</text>
</comment>
<dbReference type="Pfam" id="PF00497">
    <property type="entry name" value="SBP_bac_3"/>
    <property type="match status" value="1"/>
</dbReference>
<evidence type="ECO:0000256" key="1">
    <source>
        <dbReference type="ARBA" id="ARBA00010333"/>
    </source>
</evidence>
<dbReference type="HOGENOM" id="CLU_019602_18_5_6"/>
<organism evidence="5 6">
    <name type="scientific">Pseudomonas mandelii JR-1</name>
    <dbReference type="NCBI Taxonomy" id="1147786"/>
    <lineage>
        <taxon>Bacteria</taxon>
        <taxon>Pseudomonadati</taxon>
        <taxon>Pseudomonadota</taxon>
        <taxon>Gammaproteobacteria</taxon>
        <taxon>Pseudomonadales</taxon>
        <taxon>Pseudomonadaceae</taxon>
        <taxon>Pseudomonas</taxon>
    </lineage>
</organism>
<name>A0A024EAI1_9PSED</name>
<dbReference type="PANTHER" id="PTHR35936:SF19">
    <property type="entry name" value="AMINO-ACID-BINDING PROTEIN YXEM-RELATED"/>
    <property type="match status" value="1"/>
</dbReference>
<dbReference type="InterPro" id="IPR001638">
    <property type="entry name" value="Solute-binding_3/MltF_N"/>
</dbReference>
<dbReference type="SUPFAM" id="SSF53850">
    <property type="entry name" value="Periplasmic binding protein-like II"/>
    <property type="match status" value="1"/>
</dbReference>
<dbReference type="KEGG" id="pman:OU5_2516"/>
<evidence type="ECO:0000313" key="5">
    <source>
        <dbReference type="EMBL" id="AHZ69595.1"/>
    </source>
</evidence>
<evidence type="ECO:0000256" key="2">
    <source>
        <dbReference type="ARBA" id="ARBA00022729"/>
    </source>
</evidence>
<evidence type="ECO:0000256" key="3">
    <source>
        <dbReference type="SAM" id="SignalP"/>
    </source>
</evidence>
<feature type="domain" description="Solute-binding protein family 3/N-terminal" evidence="4">
    <location>
        <begin position="40"/>
        <end position="276"/>
    </location>
</feature>
<evidence type="ECO:0000259" key="4">
    <source>
        <dbReference type="SMART" id="SM00062"/>
    </source>
</evidence>
<dbReference type="SMART" id="SM00062">
    <property type="entry name" value="PBPb"/>
    <property type="match status" value="1"/>
</dbReference>
<accession>A0A024EAI1</accession>
<dbReference type="PANTHER" id="PTHR35936">
    <property type="entry name" value="MEMBRANE-BOUND LYTIC MUREIN TRANSGLYCOSYLASE F"/>
    <property type="match status" value="1"/>
</dbReference>
<dbReference type="Gene3D" id="3.40.190.10">
    <property type="entry name" value="Periplasmic binding protein-like II"/>
    <property type="match status" value="2"/>
</dbReference>
<evidence type="ECO:0000313" key="6">
    <source>
        <dbReference type="Proteomes" id="UP000026913"/>
    </source>
</evidence>